<organism evidence="1 2">
    <name type="scientific">Clostridium perfringens</name>
    <dbReference type="NCBI Taxonomy" id="1502"/>
    <lineage>
        <taxon>Bacteria</taxon>
        <taxon>Bacillati</taxon>
        <taxon>Bacillota</taxon>
        <taxon>Clostridia</taxon>
        <taxon>Eubacteriales</taxon>
        <taxon>Clostridiaceae</taxon>
        <taxon>Clostridium</taxon>
    </lineage>
</organism>
<reference evidence="1 2" key="1">
    <citation type="submission" date="2016-01" db="EMBL/GenBank/DDBJ databases">
        <authorList>
            <person name="Oliw E.H."/>
        </authorList>
    </citation>
    <scope>NUCLEOTIDE SEQUENCE [LARGE SCALE GENOMIC DNA]</scope>
    <source>
        <strain evidence="1 2">MJR7757A</strain>
    </source>
</reference>
<evidence type="ECO:0000313" key="2">
    <source>
        <dbReference type="Proteomes" id="UP000070646"/>
    </source>
</evidence>
<dbReference type="PATRIC" id="fig|1502.174.peg.3446"/>
<gene>
    <name evidence="1" type="ORF">HMPREF3222_03408</name>
</gene>
<evidence type="ECO:0000313" key="1">
    <source>
        <dbReference type="EMBL" id="KXA01468.1"/>
    </source>
</evidence>
<protein>
    <submittedName>
        <fullName evidence="1">Uncharacterized protein</fullName>
    </submittedName>
</protein>
<accession>A0A133MBT8</accession>
<name>A0A133MBT8_CLOPF</name>
<dbReference type="EMBL" id="LRPU01000267">
    <property type="protein sequence ID" value="KXA01468.1"/>
    <property type="molecule type" value="Genomic_DNA"/>
</dbReference>
<comment type="caution">
    <text evidence="1">The sequence shown here is derived from an EMBL/GenBank/DDBJ whole genome shotgun (WGS) entry which is preliminary data.</text>
</comment>
<dbReference type="AlphaFoldDB" id="A0A133MBT8"/>
<dbReference type="Proteomes" id="UP000070646">
    <property type="component" value="Unassembled WGS sequence"/>
</dbReference>
<proteinExistence type="predicted"/>
<sequence>MIILFLGLYVAQKILIYLSVKEPIESLLEKFFVIELSSNEEDCSNLVSDKKIADIYNLKFKNLRESNQFKENKKLKINIKDVDKIENNKYIVNFSIIREFTIKGSKDKSYAKDEYSAEIIKDNGKFLISKLLDYFDYIQFLNIDETTSTLKNIPNRVLYSKQYDLIMENKKNKIENFTINKFEK</sequence>